<comment type="caution">
    <text evidence="1">The sequence shown here is derived from an EMBL/GenBank/DDBJ whole genome shotgun (WGS) entry which is preliminary data.</text>
</comment>
<reference evidence="1 2" key="1">
    <citation type="submission" date="2016-09" db="EMBL/GenBank/DDBJ databases">
        <title>The draft genome of Dichanthelium oligosanthes: A C3 panicoid grass species.</title>
        <authorList>
            <person name="Studer A.J."/>
            <person name="Schnable J.C."/>
            <person name="Brutnell T.P."/>
        </authorList>
    </citation>
    <scope>NUCLEOTIDE SEQUENCE [LARGE SCALE GENOMIC DNA]</scope>
    <source>
        <strain evidence="2">cv. Kellogg 1175</strain>
        <tissue evidence="1">Leaf</tissue>
    </source>
</reference>
<gene>
    <name evidence="1" type="ORF">BAE44_0015350</name>
</gene>
<evidence type="ECO:0000313" key="2">
    <source>
        <dbReference type="Proteomes" id="UP000095767"/>
    </source>
</evidence>
<accession>A0A1E5VF42</accession>
<evidence type="ECO:0000313" key="1">
    <source>
        <dbReference type="EMBL" id="OEL23634.1"/>
    </source>
</evidence>
<dbReference type="EMBL" id="LWDX02041995">
    <property type="protein sequence ID" value="OEL23634.1"/>
    <property type="molecule type" value="Genomic_DNA"/>
</dbReference>
<keyword evidence="2" id="KW-1185">Reference proteome</keyword>
<feature type="non-terminal residue" evidence="1">
    <location>
        <position position="1"/>
    </location>
</feature>
<organism evidence="1 2">
    <name type="scientific">Dichanthelium oligosanthes</name>
    <dbReference type="NCBI Taxonomy" id="888268"/>
    <lineage>
        <taxon>Eukaryota</taxon>
        <taxon>Viridiplantae</taxon>
        <taxon>Streptophyta</taxon>
        <taxon>Embryophyta</taxon>
        <taxon>Tracheophyta</taxon>
        <taxon>Spermatophyta</taxon>
        <taxon>Magnoliopsida</taxon>
        <taxon>Liliopsida</taxon>
        <taxon>Poales</taxon>
        <taxon>Poaceae</taxon>
        <taxon>PACMAD clade</taxon>
        <taxon>Panicoideae</taxon>
        <taxon>Panicodae</taxon>
        <taxon>Paniceae</taxon>
        <taxon>Dichantheliinae</taxon>
        <taxon>Dichanthelium</taxon>
    </lineage>
</organism>
<dbReference type="Proteomes" id="UP000095767">
    <property type="component" value="Unassembled WGS sequence"/>
</dbReference>
<name>A0A1E5VF42_9POAL</name>
<proteinExistence type="predicted"/>
<protein>
    <submittedName>
        <fullName evidence="1">Uncharacterized protein</fullName>
    </submittedName>
</protein>
<sequence>LQCGMIVPPRVSSTWLRKIVKLF</sequence>
<dbReference type="AlphaFoldDB" id="A0A1E5VF42"/>